<dbReference type="Pfam" id="PF13419">
    <property type="entry name" value="HAD_2"/>
    <property type="match status" value="1"/>
</dbReference>
<dbReference type="InterPro" id="IPR036412">
    <property type="entry name" value="HAD-like_sf"/>
</dbReference>
<dbReference type="AlphaFoldDB" id="A0A4Z0GMV3"/>
<dbReference type="GO" id="GO:0006281">
    <property type="term" value="P:DNA repair"/>
    <property type="evidence" value="ECO:0007669"/>
    <property type="project" value="TreeGrafter"/>
</dbReference>
<dbReference type="PANTHER" id="PTHR43434:SF25">
    <property type="entry name" value="PHOSPHOGLYCOLATE PHOSPHATASE"/>
    <property type="match status" value="1"/>
</dbReference>
<dbReference type="Gene3D" id="3.40.50.1000">
    <property type="entry name" value="HAD superfamily/HAD-like"/>
    <property type="match status" value="1"/>
</dbReference>
<sequence length="187" mass="21923">MNILWDFDGTLFDTYPVYSKLMSQILGPEIREDEIYAQLKISFTHAFDYLDVSETQARRFFSLFRETPAQAFRPFRDVEKVLNFADENVIMTHNNRTDLFKILKLYGFEKYFADVVTSDDHFPRKPDPASYIYLNEKHAIDLVVGDRLLDIIPAKAIGAKTCLFQNKEPGADFYLDDYQDFFITVRL</sequence>
<name>A0A4Z0GMV3_9BACL</name>
<dbReference type="RefSeq" id="WP_135348451.1">
    <property type="nucleotide sequence ID" value="NZ_SRJD01000008.1"/>
</dbReference>
<evidence type="ECO:0000313" key="2">
    <source>
        <dbReference type="Proteomes" id="UP000298347"/>
    </source>
</evidence>
<keyword evidence="2" id="KW-1185">Reference proteome</keyword>
<dbReference type="InterPro" id="IPR050155">
    <property type="entry name" value="HAD-like_hydrolase_sf"/>
</dbReference>
<dbReference type="GO" id="GO:0005829">
    <property type="term" value="C:cytosol"/>
    <property type="evidence" value="ECO:0007669"/>
    <property type="project" value="TreeGrafter"/>
</dbReference>
<accession>A0A4Z0GMV3</accession>
<comment type="caution">
    <text evidence="1">The sequence shown here is derived from an EMBL/GenBank/DDBJ whole genome shotgun (WGS) entry which is preliminary data.</text>
</comment>
<dbReference type="SFLD" id="SFLDS00003">
    <property type="entry name" value="Haloacid_Dehalogenase"/>
    <property type="match status" value="1"/>
</dbReference>
<reference evidence="1 2" key="1">
    <citation type="journal article" date="2015" name="Int. J. Syst. Evol. Microbiol.">
        <title>Sporolactobacillus shoreae sp. nov. and Sporolactobacillus spathodeae sp. nov., two spore-forming lactic acid bacteria isolated from tree barks in Thailand.</title>
        <authorList>
            <person name="Thamacharoensuk T."/>
            <person name="Kitahara M."/>
            <person name="Ohkuma M."/>
            <person name="Thongchul N."/>
            <person name="Tanasupawat S."/>
        </authorList>
    </citation>
    <scope>NUCLEOTIDE SEQUENCE [LARGE SCALE GENOMIC DNA]</scope>
    <source>
        <strain evidence="1 2">BK92</strain>
    </source>
</reference>
<protein>
    <submittedName>
        <fullName evidence="1">HAD family hydrolase</fullName>
    </submittedName>
</protein>
<evidence type="ECO:0000313" key="1">
    <source>
        <dbReference type="EMBL" id="TGA98364.1"/>
    </source>
</evidence>
<dbReference type="GO" id="GO:0008967">
    <property type="term" value="F:phosphoglycolate phosphatase activity"/>
    <property type="evidence" value="ECO:0007669"/>
    <property type="project" value="TreeGrafter"/>
</dbReference>
<dbReference type="OrthoDB" id="9807630at2"/>
<dbReference type="EMBL" id="SRJD01000008">
    <property type="protein sequence ID" value="TGA98364.1"/>
    <property type="molecule type" value="Genomic_DNA"/>
</dbReference>
<dbReference type="InterPro" id="IPR023198">
    <property type="entry name" value="PGP-like_dom2"/>
</dbReference>
<dbReference type="PANTHER" id="PTHR43434">
    <property type="entry name" value="PHOSPHOGLYCOLATE PHOSPHATASE"/>
    <property type="match status" value="1"/>
</dbReference>
<dbReference type="SUPFAM" id="SSF56784">
    <property type="entry name" value="HAD-like"/>
    <property type="match status" value="1"/>
</dbReference>
<dbReference type="SFLD" id="SFLDG01129">
    <property type="entry name" value="C1.5:_HAD__Beta-PGM__Phosphata"/>
    <property type="match status" value="1"/>
</dbReference>
<dbReference type="InterPro" id="IPR006439">
    <property type="entry name" value="HAD-SF_hydro_IA"/>
</dbReference>
<organism evidence="1 2">
    <name type="scientific">Sporolactobacillus shoreae</name>
    <dbReference type="NCBI Taxonomy" id="1465501"/>
    <lineage>
        <taxon>Bacteria</taxon>
        <taxon>Bacillati</taxon>
        <taxon>Bacillota</taxon>
        <taxon>Bacilli</taxon>
        <taxon>Bacillales</taxon>
        <taxon>Sporolactobacillaceae</taxon>
        <taxon>Sporolactobacillus</taxon>
    </lineage>
</organism>
<dbReference type="NCBIfam" id="TIGR01549">
    <property type="entry name" value="HAD-SF-IA-v1"/>
    <property type="match status" value="1"/>
</dbReference>
<dbReference type="InterPro" id="IPR041492">
    <property type="entry name" value="HAD_2"/>
</dbReference>
<keyword evidence="1" id="KW-0378">Hydrolase</keyword>
<dbReference type="InterPro" id="IPR023214">
    <property type="entry name" value="HAD_sf"/>
</dbReference>
<dbReference type="Gene3D" id="1.10.150.240">
    <property type="entry name" value="Putative phosphatase, domain 2"/>
    <property type="match status" value="1"/>
</dbReference>
<gene>
    <name evidence="1" type="ORF">E4665_09000</name>
</gene>
<proteinExistence type="predicted"/>
<dbReference type="Proteomes" id="UP000298347">
    <property type="component" value="Unassembled WGS sequence"/>
</dbReference>